<gene>
    <name evidence="2" type="primary">AUGUSTUS-3.0.2_08044</name>
    <name evidence="2" type="ORF">TcasGA2_TC008044</name>
</gene>
<name>D1ZZH1_TRICA</name>
<feature type="region of interest" description="Disordered" evidence="1">
    <location>
        <begin position="303"/>
        <end position="323"/>
    </location>
</feature>
<protein>
    <submittedName>
        <fullName evidence="2">Uncharacterized protein</fullName>
    </submittedName>
</protein>
<evidence type="ECO:0000313" key="3">
    <source>
        <dbReference type="Proteomes" id="UP000007266"/>
    </source>
</evidence>
<dbReference type="AlphaFoldDB" id="D1ZZH1"/>
<reference evidence="2 3" key="1">
    <citation type="journal article" date="2008" name="Nature">
        <title>The genome of the model beetle and pest Tribolium castaneum.</title>
        <authorList>
            <consortium name="Tribolium Genome Sequencing Consortium"/>
            <person name="Richards S."/>
            <person name="Gibbs R.A."/>
            <person name="Weinstock G.M."/>
            <person name="Brown S.J."/>
            <person name="Denell R."/>
            <person name="Beeman R.W."/>
            <person name="Gibbs R."/>
            <person name="Beeman R.W."/>
            <person name="Brown S.J."/>
            <person name="Bucher G."/>
            <person name="Friedrich M."/>
            <person name="Grimmelikhuijzen C.J."/>
            <person name="Klingler M."/>
            <person name="Lorenzen M."/>
            <person name="Richards S."/>
            <person name="Roth S."/>
            <person name="Schroder R."/>
            <person name="Tautz D."/>
            <person name="Zdobnov E.M."/>
            <person name="Muzny D."/>
            <person name="Gibbs R.A."/>
            <person name="Weinstock G.M."/>
            <person name="Attaway T."/>
            <person name="Bell S."/>
            <person name="Buhay C.J."/>
            <person name="Chandrabose M.N."/>
            <person name="Chavez D."/>
            <person name="Clerk-Blankenburg K.P."/>
            <person name="Cree A."/>
            <person name="Dao M."/>
            <person name="Davis C."/>
            <person name="Chacko J."/>
            <person name="Dinh H."/>
            <person name="Dugan-Rocha S."/>
            <person name="Fowler G."/>
            <person name="Garner T.T."/>
            <person name="Garnes J."/>
            <person name="Gnirke A."/>
            <person name="Hawes A."/>
            <person name="Hernandez J."/>
            <person name="Hines S."/>
            <person name="Holder M."/>
            <person name="Hume J."/>
            <person name="Jhangiani S.N."/>
            <person name="Joshi V."/>
            <person name="Khan Z.M."/>
            <person name="Jackson L."/>
            <person name="Kovar C."/>
            <person name="Kowis A."/>
            <person name="Lee S."/>
            <person name="Lewis L.R."/>
            <person name="Margolis J."/>
            <person name="Morgan M."/>
            <person name="Nazareth L.V."/>
            <person name="Nguyen N."/>
            <person name="Okwuonu G."/>
            <person name="Parker D."/>
            <person name="Richards S."/>
            <person name="Ruiz S.J."/>
            <person name="Santibanez J."/>
            <person name="Savard J."/>
            <person name="Scherer S.E."/>
            <person name="Schneider B."/>
            <person name="Sodergren E."/>
            <person name="Tautz D."/>
            <person name="Vattahil S."/>
            <person name="Villasana D."/>
            <person name="White C.S."/>
            <person name="Wright R."/>
            <person name="Park Y."/>
            <person name="Beeman R.W."/>
            <person name="Lord J."/>
            <person name="Oppert B."/>
            <person name="Lorenzen M."/>
            <person name="Brown S."/>
            <person name="Wang L."/>
            <person name="Savard J."/>
            <person name="Tautz D."/>
            <person name="Richards S."/>
            <person name="Weinstock G."/>
            <person name="Gibbs R.A."/>
            <person name="Liu Y."/>
            <person name="Worley K."/>
            <person name="Weinstock G."/>
            <person name="Elsik C.G."/>
            <person name="Reese J.T."/>
            <person name="Elhaik E."/>
            <person name="Landan G."/>
            <person name="Graur D."/>
            <person name="Arensburger P."/>
            <person name="Atkinson P."/>
            <person name="Beeman R.W."/>
            <person name="Beidler J."/>
            <person name="Brown S.J."/>
            <person name="Demuth J.P."/>
            <person name="Drury D.W."/>
            <person name="Du Y.Z."/>
            <person name="Fujiwara H."/>
            <person name="Lorenzen M."/>
            <person name="Maselli V."/>
            <person name="Osanai M."/>
            <person name="Park Y."/>
            <person name="Robertson H.M."/>
            <person name="Tu Z."/>
            <person name="Wang J.J."/>
            <person name="Wang S."/>
            <person name="Richards S."/>
            <person name="Song H."/>
            <person name="Zhang L."/>
            <person name="Sodergren E."/>
            <person name="Werner D."/>
            <person name="Stanke M."/>
            <person name="Morgenstern B."/>
            <person name="Solovyev V."/>
            <person name="Kosarev P."/>
            <person name="Brown G."/>
            <person name="Chen H.C."/>
            <person name="Ermolaeva O."/>
            <person name="Hlavina W."/>
            <person name="Kapustin Y."/>
            <person name="Kiryutin B."/>
            <person name="Kitts P."/>
            <person name="Maglott D."/>
            <person name="Pruitt K."/>
            <person name="Sapojnikov V."/>
            <person name="Souvorov A."/>
            <person name="Mackey A.J."/>
            <person name="Waterhouse R.M."/>
            <person name="Wyder S."/>
            <person name="Zdobnov E.M."/>
            <person name="Zdobnov E.M."/>
            <person name="Wyder S."/>
            <person name="Kriventseva E.V."/>
            <person name="Kadowaki T."/>
            <person name="Bork P."/>
            <person name="Aranda M."/>
            <person name="Bao R."/>
            <person name="Beermann A."/>
            <person name="Berns N."/>
            <person name="Bolognesi R."/>
            <person name="Bonneton F."/>
            <person name="Bopp D."/>
            <person name="Brown S.J."/>
            <person name="Bucher G."/>
            <person name="Butts T."/>
            <person name="Chaumot A."/>
            <person name="Denell R.E."/>
            <person name="Ferrier D.E."/>
            <person name="Friedrich M."/>
            <person name="Gordon C.M."/>
            <person name="Jindra M."/>
            <person name="Klingler M."/>
            <person name="Lan Q."/>
            <person name="Lattorff H.M."/>
            <person name="Laudet V."/>
            <person name="von Levetsow C."/>
            <person name="Liu Z."/>
            <person name="Lutz R."/>
            <person name="Lynch J.A."/>
            <person name="da Fonseca R.N."/>
            <person name="Posnien N."/>
            <person name="Reuter R."/>
            <person name="Roth S."/>
            <person name="Savard J."/>
            <person name="Schinko J.B."/>
            <person name="Schmitt C."/>
            <person name="Schoppmeier M."/>
            <person name="Schroder R."/>
            <person name="Shippy T.D."/>
            <person name="Simonnet F."/>
            <person name="Marques-Souza H."/>
            <person name="Tautz D."/>
            <person name="Tomoyasu Y."/>
            <person name="Trauner J."/>
            <person name="Van der Zee M."/>
            <person name="Vervoort M."/>
            <person name="Wittkopp N."/>
            <person name="Wimmer E.A."/>
            <person name="Yang X."/>
            <person name="Jones A.K."/>
            <person name="Sattelle D.B."/>
            <person name="Ebert P.R."/>
            <person name="Nelson D."/>
            <person name="Scott J.G."/>
            <person name="Beeman R.W."/>
            <person name="Muthukrishnan S."/>
            <person name="Kramer K.J."/>
            <person name="Arakane Y."/>
            <person name="Beeman R.W."/>
            <person name="Zhu Q."/>
            <person name="Hogenkamp D."/>
            <person name="Dixit R."/>
            <person name="Oppert B."/>
            <person name="Jiang H."/>
            <person name="Zou Z."/>
            <person name="Marshall J."/>
            <person name="Elpidina E."/>
            <person name="Vinokurov K."/>
            <person name="Oppert C."/>
            <person name="Zou Z."/>
            <person name="Evans J."/>
            <person name="Lu Z."/>
            <person name="Zhao P."/>
            <person name="Sumathipala N."/>
            <person name="Altincicek B."/>
            <person name="Vilcinskas A."/>
            <person name="Williams M."/>
            <person name="Hultmark D."/>
            <person name="Hetru C."/>
            <person name="Jiang H."/>
            <person name="Grimmelikhuijzen C.J."/>
            <person name="Hauser F."/>
            <person name="Cazzamali G."/>
            <person name="Williamson M."/>
            <person name="Park Y."/>
            <person name="Li B."/>
            <person name="Tanaka Y."/>
            <person name="Predel R."/>
            <person name="Neupert S."/>
            <person name="Schachtner J."/>
            <person name="Verleyen P."/>
            <person name="Raible F."/>
            <person name="Bork P."/>
            <person name="Friedrich M."/>
            <person name="Walden K.K."/>
            <person name="Robertson H.M."/>
            <person name="Angeli S."/>
            <person name="Foret S."/>
            <person name="Bucher G."/>
            <person name="Schuetz S."/>
            <person name="Maleszka R."/>
            <person name="Wimmer E.A."/>
            <person name="Beeman R.W."/>
            <person name="Lorenzen M."/>
            <person name="Tomoyasu Y."/>
            <person name="Miller S.C."/>
            <person name="Grossmann D."/>
            <person name="Bucher G."/>
        </authorList>
    </citation>
    <scope>NUCLEOTIDE SEQUENCE [LARGE SCALE GENOMIC DNA]</scope>
    <source>
        <strain evidence="2 3">Georgia GA2</strain>
    </source>
</reference>
<dbReference type="HOGENOM" id="CLU_774635_0_0_1"/>
<dbReference type="EMBL" id="KQ971338">
    <property type="protein sequence ID" value="EFA02369.2"/>
    <property type="molecule type" value="Genomic_DNA"/>
</dbReference>
<sequence length="457" mass="52184">MELQRGVCNLCLENSRVLISQDAEDICELLPVILKEDFLTDSAFQKIKGSLKICSLCCFKIQVANETKDLLGKTEDETKNGNVCHFCKTDKFIVKIGNNWKQFNDRTEGVLNQDDFPVCACPRCIFYFDTIFNFKSKLSFKFPYLAVQKRRSGDTPQKQNDTPKRKSLSKSPPSSKKRKIFDNCFDYLQPLCNNDYHVDNKLKSDLKLYRKIAYVNLENAKNIVLKQTPKKRPKIKIKLVKHKKESHKCKSEELPKSDRAKEKTRRYSSVEPSKKSPEELEETPKAASISTLVPKRRVSVYLKENDKQTESSDEPVPEEAKDILSKYVSETNNSDICEAIVDVIEQKVAEEPQVEQNGVSGTEAEETENEKEEEETSPHAPEIQNGETAEAADLTILEEKPNEELTAESTEPREPTLEKNESEASEFETKSNPETESLNGSERKKKHVTFSDDVFTE</sequence>
<feature type="compositionally biased region" description="Basic and acidic residues" evidence="1">
    <location>
        <begin position="410"/>
        <end position="433"/>
    </location>
</feature>
<feature type="compositionally biased region" description="Basic and acidic residues" evidence="1">
    <location>
        <begin position="272"/>
        <end position="284"/>
    </location>
</feature>
<proteinExistence type="predicted"/>
<evidence type="ECO:0000313" key="2">
    <source>
        <dbReference type="EMBL" id="EFA02369.2"/>
    </source>
</evidence>
<feature type="compositionally biased region" description="Basic and acidic residues" evidence="1">
    <location>
        <begin position="248"/>
        <end position="261"/>
    </location>
</feature>
<reference evidence="2 3" key="2">
    <citation type="journal article" date="2010" name="Nucleic Acids Res.">
        <title>BeetleBase in 2010: revisions to provide comprehensive genomic information for Tribolium castaneum.</title>
        <authorList>
            <person name="Kim H.S."/>
            <person name="Murphy T."/>
            <person name="Xia J."/>
            <person name="Caragea D."/>
            <person name="Park Y."/>
            <person name="Beeman R.W."/>
            <person name="Lorenzen M.D."/>
            <person name="Butcher S."/>
            <person name="Manak J.R."/>
            <person name="Brown S.J."/>
        </authorList>
    </citation>
    <scope>GENOME REANNOTATION</scope>
    <source>
        <strain evidence="2 3">Georgia GA2</strain>
    </source>
</reference>
<dbReference type="OrthoDB" id="6779014at2759"/>
<feature type="region of interest" description="Disordered" evidence="1">
    <location>
        <begin position="240"/>
        <end position="288"/>
    </location>
</feature>
<organism evidence="2 3">
    <name type="scientific">Tribolium castaneum</name>
    <name type="common">Red flour beetle</name>
    <dbReference type="NCBI Taxonomy" id="7070"/>
    <lineage>
        <taxon>Eukaryota</taxon>
        <taxon>Metazoa</taxon>
        <taxon>Ecdysozoa</taxon>
        <taxon>Arthropoda</taxon>
        <taxon>Hexapoda</taxon>
        <taxon>Insecta</taxon>
        <taxon>Pterygota</taxon>
        <taxon>Neoptera</taxon>
        <taxon>Endopterygota</taxon>
        <taxon>Coleoptera</taxon>
        <taxon>Polyphaga</taxon>
        <taxon>Cucujiformia</taxon>
        <taxon>Tenebrionidae</taxon>
        <taxon>Tenebrionidae incertae sedis</taxon>
        <taxon>Tribolium</taxon>
    </lineage>
</organism>
<feature type="region of interest" description="Disordered" evidence="1">
    <location>
        <begin position="348"/>
        <end position="457"/>
    </location>
</feature>
<evidence type="ECO:0000256" key="1">
    <source>
        <dbReference type="SAM" id="MobiDB-lite"/>
    </source>
</evidence>
<dbReference type="Proteomes" id="UP000007266">
    <property type="component" value="Linkage group 4"/>
</dbReference>
<feature type="compositionally biased region" description="Acidic residues" evidence="1">
    <location>
        <begin position="363"/>
        <end position="375"/>
    </location>
</feature>
<accession>D1ZZH1</accession>
<feature type="region of interest" description="Disordered" evidence="1">
    <location>
        <begin position="151"/>
        <end position="176"/>
    </location>
</feature>
<dbReference type="KEGG" id="tca:103312658"/>
<dbReference type="InParanoid" id="D1ZZH1"/>
<keyword evidence="3" id="KW-1185">Reference proteome</keyword>